<sequence>MTQQSSCLEFRGYGSIIFVHYGRRPATANAHSCSHSHPKGTAKALGDHPSDRDKHTHAQRPHAQPARDHFHHETHSTSALHTSPYTHQNHGRNPMEHPYGVHQNHHNHNSSNSNNNNNNNNNNHYHYHHQHQHSHYTDSYNDSSDSGRNSYSPEPEPESRSDAQLSTRSSPMFIDGLPTHVPESHRYDAAHPDPKTLSPADGHLKWEGAPEDSAVSAPQANGSEDEDDHLLPRLSTIEEESLQKQARAYRNPTREPSPPITTRIIDGTGPIAPSERDAPPPQTTRALSSVSPSEGPLSRTPLGPNAAVADSSMTLTQSPSSALSNPSSPASSPPLPLQKRPRSPSQEREISPASPRAKCSPSNGLSPQTSCESSDRPSLSQPDRINAWPAENHSPRRLASPLPTPHAHGPPPVVKKQRRRRISSEEEARILVNGVSRFVCHECNRYFTRANNLKMHRLTHAGTKPYLCNFEDGAGDPCPSAFTRKHDLQRHVDSVHLMATKFKCSYCGVECKRQDGFRRHQLSNPRCRMANNMAQVLRRRDETTAEAEMREEAEDMDELESSEADESSEEDAAKVDRIEQSAVQLDADGAEVRPGFRPGDRWTWNFERPVTQHRP</sequence>
<keyword evidence="3 8" id="KW-0863">Zinc-finger</keyword>
<feature type="compositionally biased region" description="Basic residues" evidence="9">
    <location>
        <begin position="125"/>
        <end position="134"/>
    </location>
</feature>
<feature type="compositionally biased region" description="Basic and acidic residues" evidence="9">
    <location>
        <begin position="45"/>
        <end position="56"/>
    </location>
</feature>
<feature type="compositionally biased region" description="Pro residues" evidence="9">
    <location>
        <begin position="402"/>
        <end position="413"/>
    </location>
</feature>
<keyword evidence="6" id="KW-0804">Transcription</keyword>
<evidence type="ECO:0000256" key="2">
    <source>
        <dbReference type="ARBA" id="ARBA00022723"/>
    </source>
</evidence>
<feature type="compositionally biased region" description="Acidic residues" evidence="9">
    <location>
        <begin position="551"/>
        <end position="570"/>
    </location>
</feature>
<feature type="compositionally biased region" description="Polar residues" evidence="9">
    <location>
        <begin position="76"/>
        <end position="88"/>
    </location>
</feature>
<feature type="compositionally biased region" description="Basic and acidic residues" evidence="9">
    <location>
        <begin position="539"/>
        <end position="550"/>
    </location>
</feature>
<dbReference type="SUPFAM" id="SSF57667">
    <property type="entry name" value="beta-beta-alpha zinc fingers"/>
    <property type="match status" value="1"/>
</dbReference>
<dbReference type="GO" id="GO:0005634">
    <property type="term" value="C:nucleus"/>
    <property type="evidence" value="ECO:0007669"/>
    <property type="project" value="UniProtKB-SubCell"/>
</dbReference>
<evidence type="ECO:0000256" key="4">
    <source>
        <dbReference type="ARBA" id="ARBA00022833"/>
    </source>
</evidence>
<feature type="region of interest" description="Disordered" evidence="9">
    <location>
        <begin position="28"/>
        <end position="421"/>
    </location>
</feature>
<dbReference type="AlphaFoldDB" id="A0A9P8A593"/>
<dbReference type="PROSITE" id="PS00028">
    <property type="entry name" value="ZINC_FINGER_C2H2_1"/>
    <property type="match status" value="1"/>
</dbReference>
<feature type="compositionally biased region" description="Low complexity" evidence="9">
    <location>
        <begin position="318"/>
        <end position="330"/>
    </location>
</feature>
<proteinExistence type="predicted"/>
<evidence type="ECO:0000313" key="11">
    <source>
        <dbReference type="EMBL" id="KAG9322557.1"/>
    </source>
</evidence>
<evidence type="ECO:0000256" key="3">
    <source>
        <dbReference type="ARBA" id="ARBA00022771"/>
    </source>
</evidence>
<dbReference type="InterPro" id="IPR013087">
    <property type="entry name" value="Znf_C2H2_type"/>
</dbReference>
<keyword evidence="2" id="KW-0479">Metal-binding</keyword>
<comment type="caution">
    <text evidence="11">The sequence shown here is derived from an EMBL/GenBank/DDBJ whole genome shotgun (WGS) entry which is preliminary data.</text>
</comment>
<dbReference type="Proteomes" id="UP000717515">
    <property type="component" value="Unassembled WGS sequence"/>
</dbReference>
<keyword evidence="5" id="KW-0805">Transcription regulation</keyword>
<dbReference type="GO" id="GO:0008270">
    <property type="term" value="F:zinc ion binding"/>
    <property type="evidence" value="ECO:0007669"/>
    <property type="project" value="UniProtKB-KW"/>
</dbReference>
<feature type="compositionally biased region" description="Low complexity" evidence="9">
    <location>
        <begin position="109"/>
        <end position="124"/>
    </location>
</feature>
<dbReference type="PROSITE" id="PS50157">
    <property type="entry name" value="ZINC_FINGER_C2H2_2"/>
    <property type="match status" value="1"/>
</dbReference>
<protein>
    <recommendedName>
        <fullName evidence="10">C2H2-type domain-containing protein</fullName>
    </recommendedName>
</protein>
<organism evidence="11 12">
    <name type="scientific">Mortierella alpina</name>
    <name type="common">Oleaginous fungus</name>
    <name type="synonym">Mortierella renispora</name>
    <dbReference type="NCBI Taxonomy" id="64518"/>
    <lineage>
        <taxon>Eukaryota</taxon>
        <taxon>Fungi</taxon>
        <taxon>Fungi incertae sedis</taxon>
        <taxon>Mucoromycota</taxon>
        <taxon>Mortierellomycotina</taxon>
        <taxon>Mortierellomycetes</taxon>
        <taxon>Mortierellales</taxon>
        <taxon>Mortierellaceae</taxon>
        <taxon>Mortierella</taxon>
    </lineage>
</organism>
<gene>
    <name evidence="11" type="ORF">KVV02_001842</name>
</gene>
<evidence type="ECO:0000256" key="9">
    <source>
        <dbReference type="SAM" id="MobiDB-lite"/>
    </source>
</evidence>
<reference evidence="11" key="1">
    <citation type="submission" date="2021-07" db="EMBL/GenBank/DDBJ databases">
        <title>Draft genome of Mortierella alpina, strain LL118, isolated from an aspen leaf litter sample.</title>
        <authorList>
            <person name="Yang S."/>
            <person name="Vinatzer B.A."/>
        </authorList>
    </citation>
    <scope>NUCLEOTIDE SEQUENCE</scope>
    <source>
        <strain evidence="11">LL118</strain>
    </source>
</reference>
<evidence type="ECO:0000256" key="1">
    <source>
        <dbReference type="ARBA" id="ARBA00004123"/>
    </source>
</evidence>
<feature type="compositionally biased region" description="Polar residues" evidence="9">
    <location>
        <begin position="360"/>
        <end position="383"/>
    </location>
</feature>
<feature type="region of interest" description="Disordered" evidence="9">
    <location>
        <begin position="539"/>
        <end position="615"/>
    </location>
</feature>
<dbReference type="PANTHER" id="PTHR46179">
    <property type="entry name" value="ZINC FINGER PROTEIN"/>
    <property type="match status" value="1"/>
</dbReference>
<evidence type="ECO:0000256" key="5">
    <source>
        <dbReference type="ARBA" id="ARBA00023015"/>
    </source>
</evidence>
<dbReference type="EMBL" id="JAIFTL010000140">
    <property type="protein sequence ID" value="KAG9322557.1"/>
    <property type="molecule type" value="Genomic_DNA"/>
</dbReference>
<keyword evidence="4" id="KW-0862">Zinc</keyword>
<feature type="compositionally biased region" description="Basic and acidic residues" evidence="9">
    <location>
        <begin position="65"/>
        <end position="75"/>
    </location>
</feature>
<dbReference type="Gene3D" id="3.30.160.60">
    <property type="entry name" value="Classic Zinc Finger"/>
    <property type="match status" value="2"/>
</dbReference>
<evidence type="ECO:0000256" key="8">
    <source>
        <dbReference type="PROSITE-ProRule" id="PRU00042"/>
    </source>
</evidence>
<accession>A0A9P8A593</accession>
<keyword evidence="7" id="KW-0539">Nucleus</keyword>
<feature type="domain" description="C2H2-type" evidence="10">
    <location>
        <begin position="438"/>
        <end position="465"/>
    </location>
</feature>
<comment type="subcellular location">
    <subcellularLocation>
        <location evidence="1">Nucleus</location>
    </subcellularLocation>
</comment>
<evidence type="ECO:0000313" key="12">
    <source>
        <dbReference type="Proteomes" id="UP000717515"/>
    </source>
</evidence>
<dbReference type="InterPro" id="IPR036236">
    <property type="entry name" value="Znf_C2H2_sf"/>
</dbReference>
<dbReference type="GO" id="GO:0006357">
    <property type="term" value="P:regulation of transcription by RNA polymerase II"/>
    <property type="evidence" value="ECO:0007669"/>
    <property type="project" value="TreeGrafter"/>
</dbReference>
<evidence type="ECO:0000256" key="7">
    <source>
        <dbReference type="ARBA" id="ARBA00023242"/>
    </source>
</evidence>
<evidence type="ECO:0000256" key="6">
    <source>
        <dbReference type="ARBA" id="ARBA00023163"/>
    </source>
</evidence>
<feature type="compositionally biased region" description="Polar residues" evidence="9">
    <location>
        <begin position="283"/>
        <end position="292"/>
    </location>
</feature>
<evidence type="ECO:0000259" key="10">
    <source>
        <dbReference type="PROSITE" id="PS50157"/>
    </source>
</evidence>
<feature type="compositionally biased region" description="Basic and acidic residues" evidence="9">
    <location>
        <begin position="182"/>
        <end position="194"/>
    </location>
</feature>
<dbReference type="SMART" id="SM00355">
    <property type="entry name" value="ZnF_C2H2"/>
    <property type="match status" value="3"/>
</dbReference>
<dbReference type="PANTHER" id="PTHR46179:SF13">
    <property type="entry name" value="C2H2-TYPE DOMAIN-CONTAINING PROTEIN"/>
    <property type="match status" value="1"/>
</dbReference>
<name>A0A9P8A593_MORAP</name>
<feature type="compositionally biased region" description="Polar residues" evidence="9">
    <location>
        <begin position="137"/>
        <end position="149"/>
    </location>
</feature>
<dbReference type="InterPro" id="IPR051061">
    <property type="entry name" value="Zinc_finger_trans_reg"/>
</dbReference>